<dbReference type="EMBL" id="CP010525">
    <property type="protein sequence ID" value="AJO22837.1"/>
    <property type="molecule type" value="Genomic_DNA"/>
</dbReference>
<dbReference type="Proteomes" id="UP000032024">
    <property type="component" value="Chromosome"/>
</dbReference>
<dbReference type="AlphaFoldDB" id="A0AAN0T4Q6"/>
<sequence length="56" mass="6711">MQYKGTEHGLQNVILAESEESGRRCGILIYSRRPAFFIHNFLKRVIWYGMPYNKKY</sequence>
<organism evidence="1 2">
    <name type="scientific">Heyndrickxia coagulans</name>
    <name type="common">Weizmannia coagulans</name>
    <dbReference type="NCBI Taxonomy" id="1398"/>
    <lineage>
        <taxon>Bacteria</taxon>
        <taxon>Bacillati</taxon>
        <taxon>Bacillota</taxon>
        <taxon>Bacilli</taxon>
        <taxon>Bacillales</taxon>
        <taxon>Bacillaceae</taxon>
        <taxon>Heyndrickxia</taxon>
    </lineage>
</organism>
<protein>
    <submittedName>
        <fullName evidence="1">Uncharacterized protein</fullName>
    </submittedName>
</protein>
<gene>
    <name evidence="1" type="ORF">SB48_HM08orf03242</name>
</gene>
<proteinExistence type="predicted"/>
<evidence type="ECO:0000313" key="1">
    <source>
        <dbReference type="EMBL" id="AJO22837.1"/>
    </source>
</evidence>
<name>A0AAN0T4Q6_HEYCO</name>
<reference evidence="2" key="1">
    <citation type="submission" date="2015-01" db="EMBL/GenBank/DDBJ databases">
        <title>Comparative genome analysis of Bacillus coagulans HM-08, Clostridium butyricum HM-68, Bacillus subtilis HM-66 and Bacillus paralicheniformis BL-09.</title>
        <authorList>
            <person name="Zhang H."/>
        </authorList>
    </citation>
    <scope>NUCLEOTIDE SEQUENCE [LARGE SCALE GENOMIC DNA]</scope>
    <source>
        <strain evidence="2">HM-08</strain>
    </source>
</reference>
<accession>A0AAN0T4Q6</accession>
<keyword evidence="2" id="KW-1185">Reference proteome</keyword>
<evidence type="ECO:0000313" key="2">
    <source>
        <dbReference type="Proteomes" id="UP000032024"/>
    </source>
</evidence>